<evidence type="ECO:0000256" key="1">
    <source>
        <dbReference type="ARBA" id="ARBA00004604"/>
    </source>
</evidence>
<keyword evidence="14" id="KW-1185">Reference proteome</keyword>
<dbReference type="GO" id="GO:0030686">
    <property type="term" value="C:90S preribosome"/>
    <property type="evidence" value="ECO:0007669"/>
    <property type="project" value="TreeGrafter"/>
</dbReference>
<dbReference type="Gene3D" id="3.40.50.300">
    <property type="entry name" value="P-loop containing nucleotide triphosphate hydrolases"/>
    <property type="match status" value="1"/>
</dbReference>
<comment type="similarity">
    <text evidence="10">Belongs to the TRAFAC class translation factor GTPase superfamily. Bms1-like GTPase family. BMS1 subfamily.</text>
</comment>
<dbReference type="Proteomes" id="UP000002729">
    <property type="component" value="Unassembled WGS sequence"/>
</dbReference>
<evidence type="ECO:0000313" key="14">
    <source>
        <dbReference type="Proteomes" id="UP000002729"/>
    </source>
</evidence>
<dbReference type="InParanoid" id="F0Y2J7"/>
<name>F0Y2J7_AURAN</name>
<evidence type="ECO:0000256" key="8">
    <source>
        <dbReference type="ARBA" id="ARBA00023242"/>
    </source>
</evidence>
<evidence type="ECO:0000256" key="6">
    <source>
        <dbReference type="ARBA" id="ARBA00022840"/>
    </source>
</evidence>
<dbReference type="AlphaFoldDB" id="F0Y2J7"/>
<keyword evidence="3" id="KW-0597">Phosphoprotein</keyword>
<evidence type="ECO:0000256" key="3">
    <source>
        <dbReference type="ARBA" id="ARBA00022553"/>
    </source>
</evidence>
<dbReference type="EMBL" id="GL833123">
    <property type="protein sequence ID" value="EGB10714.1"/>
    <property type="molecule type" value="Genomic_DNA"/>
</dbReference>
<dbReference type="FunCoup" id="F0Y2J7">
    <property type="interactions" value="527"/>
</dbReference>
<keyword evidence="4" id="KW-0547">Nucleotide-binding</keyword>
<dbReference type="GO" id="GO:0005654">
    <property type="term" value="C:nucleoplasm"/>
    <property type="evidence" value="ECO:0007669"/>
    <property type="project" value="UniProtKB-ARBA"/>
</dbReference>
<dbReference type="Pfam" id="PF04950">
    <property type="entry name" value="RIBIOP_C"/>
    <property type="match status" value="1"/>
</dbReference>
<dbReference type="RefSeq" id="XP_009034119.1">
    <property type="nucleotide sequence ID" value="XM_009035871.1"/>
</dbReference>
<dbReference type="KEGG" id="aaf:AURANDRAFT_283"/>
<dbReference type="GeneID" id="20220508"/>
<evidence type="ECO:0000256" key="9">
    <source>
        <dbReference type="ARBA" id="ARBA00049117"/>
    </source>
</evidence>
<evidence type="ECO:0000256" key="10">
    <source>
        <dbReference type="ARBA" id="ARBA00061391"/>
    </source>
</evidence>
<dbReference type="OrthoDB" id="10260897at2759"/>
<feature type="compositionally biased region" description="Acidic residues" evidence="11">
    <location>
        <begin position="510"/>
        <end position="520"/>
    </location>
</feature>
<keyword evidence="6" id="KW-0067">ATP-binding</keyword>
<proteinExistence type="inferred from homology"/>
<evidence type="ECO:0000313" key="13">
    <source>
        <dbReference type="EMBL" id="EGB10714.1"/>
    </source>
</evidence>
<comment type="catalytic activity">
    <reaction evidence="9">
        <text>GTP + H2O = GDP + phosphate + H(+)</text>
        <dbReference type="Rhea" id="RHEA:19669"/>
        <dbReference type="ChEBI" id="CHEBI:15377"/>
        <dbReference type="ChEBI" id="CHEBI:15378"/>
        <dbReference type="ChEBI" id="CHEBI:37565"/>
        <dbReference type="ChEBI" id="CHEBI:43474"/>
        <dbReference type="ChEBI" id="CHEBI:58189"/>
    </reaction>
    <physiologicalReaction direction="left-to-right" evidence="9">
        <dbReference type="Rhea" id="RHEA:19670"/>
    </physiologicalReaction>
</comment>
<reference evidence="13 14" key="1">
    <citation type="journal article" date="2011" name="Proc. Natl. Acad. Sci. U.S.A.">
        <title>Niche of harmful alga Aureococcus anophagefferens revealed through ecogenomics.</title>
        <authorList>
            <person name="Gobler C.J."/>
            <person name="Berry D.L."/>
            <person name="Dyhrman S.T."/>
            <person name="Wilhelm S.W."/>
            <person name="Salamov A."/>
            <person name="Lobanov A.V."/>
            <person name="Zhang Y."/>
            <person name="Collier J.L."/>
            <person name="Wurch L.L."/>
            <person name="Kustka A.B."/>
            <person name="Dill B.D."/>
            <person name="Shah M."/>
            <person name="VerBerkmoes N.C."/>
            <person name="Kuo A."/>
            <person name="Terry A."/>
            <person name="Pangilinan J."/>
            <person name="Lindquist E.A."/>
            <person name="Lucas S."/>
            <person name="Paulsen I.T."/>
            <person name="Hattenrath-Lehmann T.K."/>
            <person name="Talmage S.C."/>
            <person name="Walker E.A."/>
            <person name="Koch F."/>
            <person name="Burson A.M."/>
            <person name="Marcoval M.A."/>
            <person name="Tang Y.Z."/>
            <person name="Lecleir G.R."/>
            <person name="Coyne K.J."/>
            <person name="Berg G.M."/>
            <person name="Bertrand E.M."/>
            <person name="Saito M.A."/>
            <person name="Gladyshev V.N."/>
            <person name="Grigoriev I.V."/>
        </authorList>
    </citation>
    <scope>NUCLEOTIDE SEQUENCE [LARGE SCALE GENOMIC DNA]</scope>
    <source>
        <strain evidence="14">CCMP 1984</strain>
    </source>
</reference>
<feature type="compositionally biased region" description="Acidic residues" evidence="11">
    <location>
        <begin position="528"/>
        <end position="544"/>
    </location>
</feature>
<dbReference type="GO" id="GO:0000479">
    <property type="term" value="P:endonucleolytic cleavage of tricistronic rRNA transcript (SSU-rRNA, 5.8S rRNA, LSU-rRNA)"/>
    <property type="evidence" value="ECO:0007669"/>
    <property type="project" value="TreeGrafter"/>
</dbReference>
<dbReference type="OMA" id="KLHVPMV"/>
<dbReference type="InterPro" id="IPR039761">
    <property type="entry name" value="Bms1/Tsr1"/>
</dbReference>
<dbReference type="SUPFAM" id="SSF52540">
    <property type="entry name" value="P-loop containing nucleoside triphosphate hydrolases"/>
    <property type="match status" value="1"/>
</dbReference>
<evidence type="ECO:0000259" key="12">
    <source>
        <dbReference type="PROSITE" id="PS51714"/>
    </source>
</evidence>
<comment type="subcellular location">
    <subcellularLocation>
        <location evidence="1">Nucleus</location>
        <location evidence="1">Nucleolus</location>
    </subcellularLocation>
</comment>
<dbReference type="FunFam" id="3.40.50.300:FF:000105">
    <property type="entry name" value="BMS1 ribosome biogenesis factor"/>
    <property type="match status" value="1"/>
</dbReference>
<evidence type="ECO:0000256" key="11">
    <source>
        <dbReference type="SAM" id="MobiDB-lite"/>
    </source>
</evidence>
<dbReference type="SMART" id="SM00785">
    <property type="entry name" value="AARP2CN"/>
    <property type="match status" value="1"/>
</dbReference>
<sequence length="949" mass="101903">RAFGVANLGRAKRSVQRNADRGHRKEVVPLVQRARTEGAPPVVVVVCGPRGSGKSTLIRSLVKLYTRHNLASVDGPVTITVGKDKRLTLVECPDDLCGMIDLAKVADLVLLTIDASFGFEMVTFEFLAILQAHGFPKVMGVLTHLDKMKTNKALQHVKKALKHRFWADIYAGAKIFYIGGILQSGKYARNETRQLALYVSRVKFRPLTWRNAHGYVLCDRVDDATPPSRLLADPKCDRTVDCYGYVRGAHLKAETRVHVPGLGDFLPSELAPLDDPLPLGKAEATTADGRTKKLLKASETVIYAPMANVGNVDYEDGSVFIDLKTVAYSKDADVEGADDARRAQTGGAAQLVRRLQDLGDGVDGKLGDSTLRLFGSDAGVAASAADGDAAARASFFERTKEDLSRRLAAKNAEDVAAWVYDSDASDGAASDGDDDDDDDAAAFFRRKGAGGAAPAGGGAAPRAGADGADVDDDGRKLAALVPSLKAGDLDGYFASTKLRFATGAAPGGVDGDDGAAWDDDAPLHGDFEELDASSSSDDDDDDAEAALSPQEAAREAAAEKKAAAMSLRDDDGDGGAGDDAAGDGDDDDEENTFLAEQRAALAKQKLSNEREFRDDAARLGLEGLSSGQYVRVRLERVPCEFVDHLSPRRPVILGGLLPHEAAPASLVTGRVRRHRWYGKVLKARDPVLFSCGWRRFQSAPLYSLEDERQTRSRYLKYTPEHMHCGATFWAPGIAPNSPLVGFHSLSSSSTTFRVSCVGVVLKQEATSKVSKKLKLCGAPYKVERNTAFVDGMFTSALEAAKFEGATLKTVSGVRGAIKKAVREDVSEAGKHARAGAFRASFEDKVLLSDIVVCRLWVPVDPPKLCAPVRDLLQAPGAPPRGLMRTVAELRRDTRTAIPVDKDSLYKPVDRAPRAFHKQVLPKKLVEALPFASKPKGATAPKSSKRPGYL</sequence>
<dbReference type="GO" id="GO:0000462">
    <property type="term" value="P:maturation of SSU-rRNA from tricistronic rRNA transcript (SSU-rRNA, 5.8S rRNA, LSU-rRNA)"/>
    <property type="evidence" value="ECO:0007669"/>
    <property type="project" value="TreeGrafter"/>
</dbReference>
<feature type="region of interest" description="Disordered" evidence="11">
    <location>
        <begin position="449"/>
        <end position="469"/>
    </location>
</feature>
<dbReference type="InterPro" id="IPR030387">
    <property type="entry name" value="G_Bms1/Tsr1_dom"/>
</dbReference>
<dbReference type="SMART" id="SM01362">
    <property type="entry name" value="DUF663"/>
    <property type="match status" value="1"/>
</dbReference>
<feature type="region of interest" description="Disordered" evidence="11">
    <location>
        <begin position="508"/>
        <end position="589"/>
    </location>
</feature>
<dbReference type="GO" id="GO:0005524">
    <property type="term" value="F:ATP binding"/>
    <property type="evidence" value="ECO:0007669"/>
    <property type="project" value="UniProtKB-KW"/>
</dbReference>
<feature type="non-terminal residue" evidence="13">
    <location>
        <position position="1"/>
    </location>
</feature>
<keyword evidence="5" id="KW-0378">Hydrolase</keyword>
<dbReference type="GO" id="GO:0005525">
    <property type="term" value="F:GTP binding"/>
    <property type="evidence" value="ECO:0007669"/>
    <property type="project" value="UniProtKB-KW"/>
</dbReference>
<dbReference type="InterPro" id="IPR027417">
    <property type="entry name" value="P-loop_NTPase"/>
</dbReference>
<dbReference type="InterPro" id="IPR007034">
    <property type="entry name" value="BMS1_TSR1_C"/>
</dbReference>
<dbReference type="GO" id="GO:0032040">
    <property type="term" value="C:small-subunit processome"/>
    <property type="evidence" value="ECO:0007669"/>
    <property type="project" value="UniProtKB-ARBA"/>
</dbReference>
<evidence type="ECO:0000256" key="7">
    <source>
        <dbReference type="ARBA" id="ARBA00023134"/>
    </source>
</evidence>
<feature type="compositionally biased region" description="Gly residues" evidence="11">
    <location>
        <begin position="449"/>
        <end position="459"/>
    </location>
</feature>
<dbReference type="Pfam" id="PF22298">
    <property type="entry name" value="Tsr1_G-like"/>
    <property type="match status" value="1"/>
</dbReference>
<dbReference type="PANTHER" id="PTHR12858:SF2">
    <property type="entry name" value="RIBOSOME BIOGENESIS PROTEIN BMS1 HOMOLOG"/>
    <property type="match status" value="1"/>
</dbReference>
<keyword evidence="2" id="KW-0690">Ribosome biogenesis</keyword>
<dbReference type="InterPro" id="IPR012948">
    <property type="entry name" value="AARP2CN"/>
</dbReference>
<dbReference type="Pfam" id="PF08142">
    <property type="entry name" value="AARP2CN"/>
    <property type="match status" value="1"/>
</dbReference>
<dbReference type="PANTHER" id="PTHR12858">
    <property type="entry name" value="RIBOSOME BIOGENESIS PROTEIN"/>
    <property type="match status" value="1"/>
</dbReference>
<dbReference type="PROSITE" id="PS51714">
    <property type="entry name" value="G_BMS1"/>
    <property type="match status" value="1"/>
</dbReference>
<evidence type="ECO:0000256" key="5">
    <source>
        <dbReference type="ARBA" id="ARBA00022801"/>
    </source>
</evidence>
<feature type="compositionally biased region" description="Acidic residues" evidence="11">
    <location>
        <begin position="580"/>
        <end position="589"/>
    </location>
</feature>
<accession>F0Y2J7</accession>
<keyword evidence="7" id="KW-0342">GTP-binding</keyword>
<feature type="domain" description="Bms1-type G" evidence="12">
    <location>
        <begin position="39"/>
        <end position="201"/>
    </location>
</feature>
<keyword evidence="8" id="KW-0539">Nucleus</keyword>
<dbReference type="eggNOG" id="KOG1951">
    <property type="taxonomic scope" value="Eukaryota"/>
</dbReference>
<gene>
    <name evidence="13" type="ORF">AURANDRAFT_283</name>
</gene>
<evidence type="ECO:0000256" key="4">
    <source>
        <dbReference type="ARBA" id="ARBA00022741"/>
    </source>
</evidence>
<protein>
    <recommendedName>
        <fullName evidence="12">Bms1-type G domain-containing protein</fullName>
    </recommendedName>
</protein>
<feature type="non-terminal residue" evidence="13">
    <location>
        <position position="949"/>
    </location>
</feature>
<dbReference type="GO" id="GO:0003924">
    <property type="term" value="F:GTPase activity"/>
    <property type="evidence" value="ECO:0007669"/>
    <property type="project" value="TreeGrafter"/>
</dbReference>
<dbReference type="GO" id="GO:0034511">
    <property type="term" value="F:U3 snoRNA binding"/>
    <property type="evidence" value="ECO:0007669"/>
    <property type="project" value="TreeGrafter"/>
</dbReference>
<evidence type="ECO:0000256" key="2">
    <source>
        <dbReference type="ARBA" id="ARBA00022517"/>
    </source>
</evidence>
<feature type="compositionally biased region" description="Basic and acidic residues" evidence="11">
    <location>
        <begin position="552"/>
        <end position="562"/>
    </location>
</feature>
<organism evidence="14">
    <name type="scientific">Aureococcus anophagefferens</name>
    <name type="common">Harmful bloom alga</name>
    <dbReference type="NCBI Taxonomy" id="44056"/>
    <lineage>
        <taxon>Eukaryota</taxon>
        <taxon>Sar</taxon>
        <taxon>Stramenopiles</taxon>
        <taxon>Ochrophyta</taxon>
        <taxon>Pelagophyceae</taxon>
        <taxon>Pelagomonadales</taxon>
        <taxon>Pelagomonadaceae</taxon>
        <taxon>Aureococcus</taxon>
    </lineage>
</organism>